<sequence length="133" mass="14870">MGVSDQSIATGHDGFLDQFNGLENDIYSPMGIVNDERYFDITADSPSEVYKVYSDPPPTNVSLGYYLTKILLKSKIKSNDFDGKCIRDSPYSKASAISPVLWQQQQQQHPLLQPSSLSYNGSETLGNNEICYY</sequence>
<dbReference type="EMBL" id="GBHO01039998">
    <property type="protein sequence ID" value="JAG03606.1"/>
    <property type="molecule type" value="Transcribed_RNA"/>
</dbReference>
<dbReference type="EMBL" id="GDHC01009724">
    <property type="protein sequence ID" value="JAQ08905.1"/>
    <property type="molecule type" value="Transcribed_RNA"/>
</dbReference>
<evidence type="ECO:0000313" key="2">
    <source>
        <dbReference type="EMBL" id="JAG03606.1"/>
    </source>
</evidence>
<proteinExistence type="predicted"/>
<dbReference type="GO" id="GO:0016874">
    <property type="term" value="F:ligase activity"/>
    <property type="evidence" value="ECO:0007669"/>
    <property type="project" value="UniProtKB-KW"/>
</dbReference>
<reference evidence="3" key="3">
    <citation type="journal article" date="2016" name="Gigascience">
        <title>De novo construction of an expanded transcriptome assembly for the western tarnished plant bug, Lygus hesperus.</title>
        <authorList>
            <person name="Tassone E.E."/>
            <person name="Geib S.M."/>
            <person name="Hall B."/>
            <person name="Fabrick J.A."/>
            <person name="Brent C.S."/>
            <person name="Hull J.J."/>
        </authorList>
    </citation>
    <scope>NUCLEOTIDE SEQUENCE</scope>
</reference>
<evidence type="ECO:0000313" key="1">
    <source>
        <dbReference type="EMBL" id="JAG03605.1"/>
    </source>
</evidence>
<dbReference type="EMBL" id="GDHC01005069">
    <property type="protein sequence ID" value="JAQ13560.1"/>
    <property type="molecule type" value="Transcribed_RNA"/>
</dbReference>
<organism evidence="1">
    <name type="scientific">Lygus hesperus</name>
    <name type="common">Western plant bug</name>
    <dbReference type="NCBI Taxonomy" id="30085"/>
    <lineage>
        <taxon>Eukaryota</taxon>
        <taxon>Metazoa</taxon>
        <taxon>Ecdysozoa</taxon>
        <taxon>Arthropoda</taxon>
        <taxon>Hexapoda</taxon>
        <taxon>Insecta</taxon>
        <taxon>Pterygota</taxon>
        <taxon>Neoptera</taxon>
        <taxon>Paraneoptera</taxon>
        <taxon>Hemiptera</taxon>
        <taxon>Heteroptera</taxon>
        <taxon>Panheteroptera</taxon>
        <taxon>Cimicomorpha</taxon>
        <taxon>Miridae</taxon>
        <taxon>Mirini</taxon>
        <taxon>Lygus</taxon>
    </lineage>
</organism>
<evidence type="ECO:0000313" key="3">
    <source>
        <dbReference type="EMBL" id="JAQ08905.1"/>
    </source>
</evidence>
<dbReference type="AlphaFoldDB" id="A0A0A9WFJ7"/>
<evidence type="ECO:0000313" key="4">
    <source>
        <dbReference type="EMBL" id="JAQ13560.1"/>
    </source>
</evidence>
<dbReference type="EMBL" id="GBHO01039999">
    <property type="protein sequence ID" value="JAG03605.1"/>
    <property type="molecule type" value="Transcribed_RNA"/>
</dbReference>
<reference evidence="1" key="2">
    <citation type="submission" date="2014-07" db="EMBL/GenBank/DDBJ databases">
        <authorList>
            <person name="Hull J."/>
        </authorList>
    </citation>
    <scope>NUCLEOTIDE SEQUENCE</scope>
</reference>
<reference evidence="1" key="1">
    <citation type="journal article" date="2014" name="PLoS ONE">
        <title>Transcriptome-Based Identification of ABC Transporters in the Western Tarnished Plant Bug Lygus hesperus.</title>
        <authorList>
            <person name="Hull J.J."/>
            <person name="Chaney K."/>
            <person name="Geib S.M."/>
            <person name="Fabrick J.A."/>
            <person name="Brent C.S."/>
            <person name="Walsh D."/>
            <person name="Lavine L.C."/>
        </authorList>
    </citation>
    <scope>NUCLEOTIDE SEQUENCE</scope>
</reference>
<name>A0A0A9WFJ7_LYGHE</name>
<protein>
    <submittedName>
        <fullName evidence="1">Isoleucine--tRNA ligase</fullName>
    </submittedName>
</protein>
<accession>A0A0A9WFJ7</accession>
<gene>
    <name evidence="1" type="primary">ileS_53</name>
    <name evidence="2" type="synonym">ileS_52</name>
    <name evidence="2" type="ORF">CM83_7282</name>
    <name evidence="1" type="ORF">CM83_7284</name>
    <name evidence="3" type="ORF">g.28556</name>
    <name evidence="4" type="ORF">g.28560</name>
</gene>
<keyword evidence="1" id="KW-0436">Ligase</keyword>